<dbReference type="Proteomes" id="UP001344447">
    <property type="component" value="Unassembled WGS sequence"/>
</dbReference>
<dbReference type="AlphaFoldDB" id="A0AAN7TLN1"/>
<organism evidence="2 3">
    <name type="scientific">Dictyostelium firmibasis</name>
    <dbReference type="NCBI Taxonomy" id="79012"/>
    <lineage>
        <taxon>Eukaryota</taxon>
        <taxon>Amoebozoa</taxon>
        <taxon>Evosea</taxon>
        <taxon>Eumycetozoa</taxon>
        <taxon>Dictyostelia</taxon>
        <taxon>Dictyosteliales</taxon>
        <taxon>Dictyosteliaceae</taxon>
        <taxon>Dictyostelium</taxon>
    </lineage>
</organism>
<gene>
    <name evidence="2" type="ORF">RB653_007353</name>
</gene>
<keyword evidence="3" id="KW-1185">Reference proteome</keyword>
<sequence length="437" mass="49407">MIIKIGEIAKQFTIKRVSRKGVRFYEISDSNKPNEEKLLYPSVSSVLSIIDQPSFKLLERDRLFKYFKKSFEESLKNGEPIKKSQEYLFKKQLFDGFQEESFNTIKYGAIIGTDSHNVIDDMVGNILEKGKSDSKPLKSLVDSKDIIHLDDNDKVIEKPIKTKTESQEAQETSTIPKELLENVPQKVENVKSSFELWDKLSGLKFEHRDTLVYSNKYGFAGACDAVARKPNGELVLLDWKTSSSLSLNHALQVSAYSKAVEEMTGEKISEAWIVKFQKSSPIFDSYSVKDIDGCFDSFLAALKLWNIYNIDKINDEKSLSAEKHFFTHLPSASSIKPLSSFKYIKKSFKSQSVNSLVDINNGISNDSGVDIGFDNDIIENSLNYNYSNIEINGDGFNNDNSNSSYNGFNDDNNSKLVFSQNGGIIIPNTIRKIKKNK</sequence>
<dbReference type="Pfam" id="PF12705">
    <property type="entry name" value="PDDEXK_1"/>
    <property type="match status" value="1"/>
</dbReference>
<comment type="caution">
    <text evidence="2">The sequence shown here is derived from an EMBL/GenBank/DDBJ whole genome shotgun (WGS) entry which is preliminary data.</text>
</comment>
<dbReference type="InterPro" id="IPR038726">
    <property type="entry name" value="PDDEXK_AddAB-type"/>
</dbReference>
<evidence type="ECO:0000313" key="2">
    <source>
        <dbReference type="EMBL" id="KAK5576212.1"/>
    </source>
</evidence>
<dbReference type="InterPro" id="IPR011604">
    <property type="entry name" value="PDDEXK-like_dom_sf"/>
</dbReference>
<evidence type="ECO:0000259" key="1">
    <source>
        <dbReference type="Pfam" id="PF12705"/>
    </source>
</evidence>
<dbReference type="EMBL" id="JAVFKY010000005">
    <property type="protein sequence ID" value="KAK5576212.1"/>
    <property type="molecule type" value="Genomic_DNA"/>
</dbReference>
<reference evidence="2 3" key="1">
    <citation type="submission" date="2023-11" db="EMBL/GenBank/DDBJ databases">
        <title>Dfirmibasis_genome.</title>
        <authorList>
            <person name="Edelbroek B."/>
            <person name="Kjellin J."/>
            <person name="Jerlstrom-Hultqvist J."/>
            <person name="Soderbom F."/>
        </authorList>
    </citation>
    <scope>NUCLEOTIDE SEQUENCE [LARGE SCALE GENOMIC DNA]</scope>
    <source>
        <strain evidence="2 3">TNS-C-14</strain>
    </source>
</reference>
<accession>A0AAN7TLN1</accession>
<feature type="domain" description="PD-(D/E)XK endonuclease-like" evidence="1">
    <location>
        <begin position="111"/>
        <end position="298"/>
    </location>
</feature>
<protein>
    <recommendedName>
        <fullName evidence="1">PD-(D/E)XK endonuclease-like domain-containing protein</fullName>
    </recommendedName>
</protein>
<proteinExistence type="predicted"/>
<dbReference type="Gene3D" id="3.90.320.10">
    <property type="match status" value="1"/>
</dbReference>
<evidence type="ECO:0000313" key="3">
    <source>
        <dbReference type="Proteomes" id="UP001344447"/>
    </source>
</evidence>
<name>A0AAN7TLN1_9MYCE</name>